<protein>
    <submittedName>
        <fullName evidence="2">Uncharacterized protein</fullName>
    </submittedName>
</protein>
<gene>
    <name evidence="2" type="ORF">ACFPPD_17745</name>
</gene>
<feature type="signal peptide" evidence="1">
    <location>
        <begin position="1"/>
        <end position="29"/>
    </location>
</feature>
<dbReference type="Proteomes" id="UP001596105">
    <property type="component" value="Unassembled WGS sequence"/>
</dbReference>
<feature type="chain" id="PRO_5046281124" evidence="1">
    <location>
        <begin position="30"/>
        <end position="95"/>
    </location>
</feature>
<evidence type="ECO:0000313" key="2">
    <source>
        <dbReference type="EMBL" id="MFC5470538.1"/>
    </source>
</evidence>
<dbReference type="EMBL" id="JBHSMH010000067">
    <property type="protein sequence ID" value="MFC5470538.1"/>
    <property type="molecule type" value="Genomic_DNA"/>
</dbReference>
<reference evidence="3" key="1">
    <citation type="journal article" date="2019" name="Int. J. Syst. Evol. Microbiol.">
        <title>The Global Catalogue of Microorganisms (GCM) 10K type strain sequencing project: providing services to taxonomists for standard genome sequencing and annotation.</title>
        <authorList>
            <consortium name="The Broad Institute Genomics Platform"/>
            <consortium name="The Broad Institute Genome Sequencing Center for Infectious Disease"/>
            <person name="Wu L."/>
            <person name="Ma J."/>
        </authorList>
    </citation>
    <scope>NUCLEOTIDE SEQUENCE [LARGE SCALE GENOMIC DNA]</scope>
    <source>
        <strain evidence="3">CCUG 57113</strain>
    </source>
</reference>
<proteinExistence type="predicted"/>
<name>A0ABW0LXU2_9BACL</name>
<dbReference type="RefSeq" id="WP_209749032.1">
    <property type="nucleotide sequence ID" value="NZ_JBHSMH010000067.1"/>
</dbReference>
<keyword evidence="1" id="KW-0732">Signal</keyword>
<accession>A0ABW0LXU2</accession>
<evidence type="ECO:0000256" key="1">
    <source>
        <dbReference type="SAM" id="SignalP"/>
    </source>
</evidence>
<sequence length="95" mass="10401">MFIIRKIIKLVLLTAVASAILVLPVTASAEPRTQIVVVGQVPLEMKNYLGDVDLLPEGVGTSDRELPVKFNVYGVKSIEITGQLSHLVQAYTWKP</sequence>
<keyword evidence="3" id="KW-1185">Reference proteome</keyword>
<organism evidence="2 3">
    <name type="scientific">Cohnella suwonensis</name>
    <dbReference type="NCBI Taxonomy" id="696072"/>
    <lineage>
        <taxon>Bacteria</taxon>
        <taxon>Bacillati</taxon>
        <taxon>Bacillota</taxon>
        <taxon>Bacilli</taxon>
        <taxon>Bacillales</taxon>
        <taxon>Paenibacillaceae</taxon>
        <taxon>Cohnella</taxon>
    </lineage>
</organism>
<comment type="caution">
    <text evidence="2">The sequence shown here is derived from an EMBL/GenBank/DDBJ whole genome shotgun (WGS) entry which is preliminary data.</text>
</comment>
<evidence type="ECO:0000313" key="3">
    <source>
        <dbReference type="Proteomes" id="UP001596105"/>
    </source>
</evidence>